<dbReference type="Pfam" id="PF17851">
    <property type="entry name" value="GH43_C2"/>
    <property type="match status" value="2"/>
</dbReference>
<dbReference type="EMBL" id="JAPDOD010000001">
    <property type="protein sequence ID" value="MDA0159025.1"/>
    <property type="molecule type" value="Genomic_DNA"/>
</dbReference>
<sequence>MAADFQKVTLDDNTQNPMQLDVAPDGRVFYVERDGRVQIWKPDTRQTVTAGKVPVTLSQENGLLGIALAPDFAFSNWVYLFYSQLPDNTLTQVISRFKVNGDTLDLSSEQKILTFQHQTDQCCHSSGALGFGPDGSLYASTGDNTNPFDSDGFAPLDEQPGREHWDSQRTAGNTNDLNGKILHIMPNAIPTGPPGVGTTYTIPSNNLFPEAQDTNDKTRPEIFGMGFRNPFRFTVDKTTGWVLMGDYGPDAGTGNANRGPQGSVEYNVLTKAGNYGWPYCIRNNVPYNDYDFATKTSGPKFNCDAPVNNSKNNTGLTNLPPAIGASAWMGYTEQDPRFTPDLGTGGAPMGGPRYHFDPTLSSDRKFPAYYDNKWFVGEWNNGTIKTADLDASGNISKFAPFAIGSGYLRPMDIKFGPDGALYVIEWGSGFGGDNADSGIYRIDYTAGDKAPIANATGTPTTGLAPLTVQFNSTGSSDPEGGPITYAWDFNGDGNVDSTDPNPSYVYTANGAFTAKLTVKDQTGLTAVENIPITVGNRAPVITFQTPIDGQVASFTDTVPFKLSVSDPEDGTTGNGINCSDVKVTVSLGHDQHAHDLSSTTGCEGTLHTGLTAGHGPEANTFTVISVTYTDKGGPGGIVPLTGRGQVILQPKTKQAEFFSSTGRIPGAATTGDPGVVTEDATDVEGGGKDIGFIDDGDYVSYKPYNLQDVNEMRFRVASAGDGGNIEVHLDSPSGTLVGTTAVTPTGGWQTYKLVSMPLTNPPAGTHELFVVFRKPGSTNSLMNVNWMETIGKGAAVTAAPDVTGSATPSTGPAPLPVQFTSTATDPDGPATDLSYAWDFGVPGTTTDTSTAPSPSYTYANPGNYNAVLTVTDKLGGVTTKNFPISVTPAASCNTTFRDDFNGTALDPSWSVVRQSQALTVSGGAANILTENGDVYTNTNNAKNIVLRPAPSGPWTATIKVNEAGNRQYHQAGLIVYGDDDNYTKFDRLATSTTDPAQEHFEFINEVAGVPRNAAADGGPTLTSAFPADWYMKIESDGSKIKGSYSPDGVNWTVTGQLADLPANAKIGIFALDNAATTHVTAKFDYFQLDGGSGSGSGGGTNTGPGDEFDGTSLNKNIWNGIVREDPSLYSVAGGKLTMTTVKADVDGGNKNFILQTADHTGSDYVLETKLSAWTLNNDYQQAGILIYGDDNNWVKFNAISDQNNTRINRIENRSKVAGTVINPQPNLDVPAGVTAIWLRVTKSGSNYQLEVSFDGTTWQSQGAPTTNAMVAPKFGLYTAGVNNSNETATFDYFKVNGSTGCSGGGGGNTPPVITSATATPTSGFAPLQVAVASAATDADGDTLTYAWDYDGDGTTDATTASANTTFTTAGNRNVKLTVSDGKGGTATKTIPVQVLAADDNNARFRALVFSKTTGFRHDAIPTGNALIATLGQQKNFQVDQTEDASLFTDAVLSHYDVVIFNSTTGDPLNDDQQAAFERYIRAGHGYVGIHAAADSEYDWHWYGQLVGGYFRNHPDGTPTATVVTEDADDPADAGLPARWTRTDEWYNYKKFDNSSGDDYSPRNTPGVHVLLKLDESTYAENDGSDGTDDDHPISWCQRYDGGRSWYTGMGHTQATYAEPGFQTHLESGIEIAAGVLPDANCGVTSTTPPGTDVPVSVGGTVPSVLALNIGNPIDLGTFVPGVTKDYTSSVAATVTSSASAAALSVLDPSAIATGKLVNGTTALPQTLQVNATDAAQPTGVFAPLSTTGAALSLLAFPTPVGAHPVTINFKQPIAATDSLLRGNYTKTLTFTLSATTP</sequence>
<dbReference type="Gene3D" id="3.40.50.880">
    <property type="match status" value="1"/>
</dbReference>
<dbReference type="InterPro" id="IPR005084">
    <property type="entry name" value="CBM6"/>
</dbReference>
<dbReference type="Gene3D" id="2.120.10.30">
    <property type="entry name" value="TolB, C-terminal domain"/>
    <property type="match status" value="1"/>
</dbReference>
<dbReference type="PROSITE" id="PS50093">
    <property type="entry name" value="PKD"/>
    <property type="match status" value="3"/>
</dbReference>
<dbReference type="InterPro" id="IPR013783">
    <property type="entry name" value="Ig-like_fold"/>
</dbReference>
<dbReference type="Gene3D" id="2.60.120.260">
    <property type="entry name" value="Galactose-binding domain-like"/>
    <property type="match status" value="1"/>
</dbReference>
<keyword evidence="1" id="KW-0732">Signal</keyword>
<keyword evidence="5" id="KW-1185">Reference proteome</keyword>
<dbReference type="InterPro" id="IPR035986">
    <property type="entry name" value="PKD_dom_sf"/>
</dbReference>
<evidence type="ECO:0000259" key="3">
    <source>
        <dbReference type="PROSITE" id="PS51175"/>
    </source>
</evidence>
<feature type="domain" description="PKD" evidence="2">
    <location>
        <begin position="451"/>
        <end position="534"/>
    </location>
</feature>
<organism evidence="4 5">
    <name type="scientific">Solirubrobacter ginsenosidimutans</name>
    <dbReference type="NCBI Taxonomy" id="490573"/>
    <lineage>
        <taxon>Bacteria</taxon>
        <taxon>Bacillati</taxon>
        <taxon>Actinomycetota</taxon>
        <taxon>Thermoleophilia</taxon>
        <taxon>Solirubrobacterales</taxon>
        <taxon>Solirubrobacteraceae</taxon>
        <taxon>Solirubrobacter</taxon>
    </lineage>
</organism>
<evidence type="ECO:0000313" key="5">
    <source>
        <dbReference type="Proteomes" id="UP001149140"/>
    </source>
</evidence>
<feature type="domain" description="PKD" evidence="2">
    <location>
        <begin position="1312"/>
        <end position="1399"/>
    </location>
</feature>
<dbReference type="InterPro" id="IPR011042">
    <property type="entry name" value="6-blade_b-propeller_TolB-like"/>
</dbReference>
<dbReference type="Pfam" id="PF00801">
    <property type="entry name" value="PKD"/>
    <property type="match status" value="1"/>
</dbReference>
<dbReference type="InterPro" id="IPR029010">
    <property type="entry name" value="ThuA-like"/>
</dbReference>
<dbReference type="InterPro" id="IPR013320">
    <property type="entry name" value="ConA-like_dom_sf"/>
</dbReference>
<dbReference type="SUPFAM" id="SSF52317">
    <property type="entry name" value="Class I glutamine amidotransferase-like"/>
    <property type="match status" value="1"/>
</dbReference>
<feature type="domain" description="CBM6" evidence="3">
    <location>
        <begin position="651"/>
        <end position="790"/>
    </location>
</feature>
<accession>A0A9X3MMV0</accession>
<dbReference type="Pfam" id="PF18911">
    <property type="entry name" value="PKD_4"/>
    <property type="match status" value="2"/>
</dbReference>
<gene>
    <name evidence="4" type="ORF">OM076_02010</name>
</gene>
<dbReference type="InterPro" id="IPR008979">
    <property type="entry name" value="Galactose-bd-like_sf"/>
</dbReference>
<dbReference type="Pfam" id="PF06283">
    <property type="entry name" value="ThuA"/>
    <property type="match status" value="1"/>
</dbReference>
<dbReference type="Pfam" id="PF07995">
    <property type="entry name" value="GSDH"/>
    <property type="match status" value="1"/>
</dbReference>
<dbReference type="CDD" id="cd04084">
    <property type="entry name" value="CBM6_xylanase-like"/>
    <property type="match status" value="1"/>
</dbReference>
<dbReference type="SMART" id="SM00606">
    <property type="entry name" value="CBD_IV"/>
    <property type="match status" value="1"/>
</dbReference>
<dbReference type="CDD" id="cd00146">
    <property type="entry name" value="PKD"/>
    <property type="match status" value="3"/>
</dbReference>
<dbReference type="Gene3D" id="2.60.40.10">
    <property type="entry name" value="Immunoglobulins"/>
    <property type="match status" value="3"/>
</dbReference>
<dbReference type="InterPro" id="IPR012938">
    <property type="entry name" value="Glc/Sorbosone_DH"/>
</dbReference>
<reference evidence="4" key="1">
    <citation type="submission" date="2022-10" db="EMBL/GenBank/DDBJ databases">
        <title>The WGS of Solirubrobacter ginsenosidimutans DSM 21036.</title>
        <authorList>
            <person name="Jiang Z."/>
        </authorList>
    </citation>
    <scope>NUCLEOTIDE SEQUENCE</scope>
    <source>
        <strain evidence="4">DSM 21036</strain>
    </source>
</reference>
<dbReference type="PANTHER" id="PTHR40469">
    <property type="entry name" value="SECRETED GLYCOSYL HYDROLASE"/>
    <property type="match status" value="1"/>
</dbReference>
<feature type="domain" description="PKD" evidence="2">
    <location>
        <begin position="800"/>
        <end position="887"/>
    </location>
</feature>
<dbReference type="RefSeq" id="WP_270037677.1">
    <property type="nucleotide sequence ID" value="NZ_JAPDOD010000001.1"/>
</dbReference>
<proteinExistence type="predicted"/>
<dbReference type="InterPro" id="IPR022409">
    <property type="entry name" value="PKD/Chitinase_dom"/>
</dbReference>
<evidence type="ECO:0000259" key="2">
    <source>
        <dbReference type="PROSITE" id="PS50093"/>
    </source>
</evidence>
<dbReference type="InterPro" id="IPR006584">
    <property type="entry name" value="Cellulose-bd_IV"/>
</dbReference>
<dbReference type="PANTHER" id="PTHR40469:SF2">
    <property type="entry name" value="GALACTOSE-BINDING DOMAIN-LIKE SUPERFAMILY PROTEIN"/>
    <property type="match status" value="1"/>
</dbReference>
<evidence type="ECO:0000256" key="1">
    <source>
        <dbReference type="ARBA" id="ARBA00022729"/>
    </source>
</evidence>
<comment type="caution">
    <text evidence="4">The sequence shown here is derived from an EMBL/GenBank/DDBJ whole genome shotgun (WGS) entry which is preliminary data.</text>
</comment>
<dbReference type="SUPFAM" id="SSF49299">
    <property type="entry name" value="PKD domain"/>
    <property type="match status" value="3"/>
</dbReference>
<protein>
    <submittedName>
        <fullName evidence="4">ThuA domain-containing protein</fullName>
    </submittedName>
</protein>
<name>A0A9X3MMV0_9ACTN</name>
<dbReference type="Gene3D" id="2.60.120.200">
    <property type="match status" value="2"/>
</dbReference>
<dbReference type="Proteomes" id="UP001149140">
    <property type="component" value="Unassembled WGS sequence"/>
</dbReference>
<dbReference type="PROSITE" id="PS51175">
    <property type="entry name" value="CBM6"/>
    <property type="match status" value="1"/>
</dbReference>
<dbReference type="SMART" id="SM00089">
    <property type="entry name" value="PKD"/>
    <property type="match status" value="3"/>
</dbReference>
<dbReference type="InterPro" id="IPR041542">
    <property type="entry name" value="GH43_C2"/>
</dbReference>
<dbReference type="SUPFAM" id="SSF50952">
    <property type="entry name" value="Soluble quinoprotein glucose dehydrogenase"/>
    <property type="match status" value="1"/>
</dbReference>
<dbReference type="SUPFAM" id="SSF49785">
    <property type="entry name" value="Galactose-binding domain-like"/>
    <property type="match status" value="1"/>
</dbReference>
<dbReference type="Pfam" id="PF03422">
    <property type="entry name" value="CBM_6"/>
    <property type="match status" value="1"/>
</dbReference>
<dbReference type="InterPro" id="IPR000601">
    <property type="entry name" value="PKD_dom"/>
</dbReference>
<dbReference type="GO" id="GO:0030246">
    <property type="term" value="F:carbohydrate binding"/>
    <property type="evidence" value="ECO:0007669"/>
    <property type="project" value="InterPro"/>
</dbReference>
<dbReference type="SUPFAM" id="SSF49899">
    <property type="entry name" value="Concanavalin A-like lectins/glucanases"/>
    <property type="match status" value="2"/>
</dbReference>
<dbReference type="InterPro" id="IPR011041">
    <property type="entry name" value="Quinoprot_gluc/sorb_DH_b-prop"/>
</dbReference>
<dbReference type="GO" id="GO:0005975">
    <property type="term" value="P:carbohydrate metabolic process"/>
    <property type="evidence" value="ECO:0007669"/>
    <property type="project" value="UniProtKB-ARBA"/>
</dbReference>
<evidence type="ECO:0000313" key="4">
    <source>
        <dbReference type="EMBL" id="MDA0159025.1"/>
    </source>
</evidence>
<dbReference type="InterPro" id="IPR029062">
    <property type="entry name" value="Class_I_gatase-like"/>
</dbReference>